<dbReference type="Gene3D" id="1.10.510.10">
    <property type="entry name" value="Transferase(Phosphotransferase) domain 1"/>
    <property type="match status" value="1"/>
</dbReference>
<dbReference type="WBParaSite" id="ASIM_0002073101-mRNA-1">
    <property type="protein sequence ID" value="ASIM_0002073101-mRNA-1"/>
    <property type="gene ID" value="ASIM_0002073101"/>
</dbReference>
<dbReference type="InterPro" id="IPR011009">
    <property type="entry name" value="Kinase-like_dom_sf"/>
</dbReference>
<dbReference type="EMBL" id="UYRR01038720">
    <property type="protein sequence ID" value="VDK74337.1"/>
    <property type="molecule type" value="Genomic_DNA"/>
</dbReference>
<evidence type="ECO:0000313" key="5">
    <source>
        <dbReference type="Proteomes" id="UP000267096"/>
    </source>
</evidence>
<reference evidence="6" key="1">
    <citation type="submission" date="2017-02" db="UniProtKB">
        <authorList>
            <consortium name="WormBaseParasite"/>
        </authorList>
    </citation>
    <scope>IDENTIFICATION</scope>
</reference>
<dbReference type="Pfam" id="PF07714">
    <property type="entry name" value="PK_Tyr_Ser-Thr"/>
    <property type="match status" value="1"/>
</dbReference>
<dbReference type="OrthoDB" id="346907at2759"/>
<keyword evidence="2" id="KW-0067">ATP-binding</keyword>
<evidence type="ECO:0000313" key="6">
    <source>
        <dbReference type="WBParaSite" id="ASIM_0002073101-mRNA-1"/>
    </source>
</evidence>
<keyword evidence="1" id="KW-0547">Nucleotide-binding</keyword>
<feature type="domain" description="Protein kinase" evidence="3">
    <location>
        <begin position="1"/>
        <end position="131"/>
    </location>
</feature>
<dbReference type="PANTHER" id="PTHR24418">
    <property type="entry name" value="TYROSINE-PROTEIN KINASE"/>
    <property type="match status" value="1"/>
</dbReference>
<keyword evidence="5" id="KW-1185">Reference proteome</keyword>
<evidence type="ECO:0000259" key="3">
    <source>
        <dbReference type="PROSITE" id="PS50011"/>
    </source>
</evidence>
<dbReference type="SUPFAM" id="SSF56112">
    <property type="entry name" value="Protein kinase-like (PK-like)"/>
    <property type="match status" value="1"/>
</dbReference>
<dbReference type="AlphaFoldDB" id="A0A0M3KIB2"/>
<dbReference type="InterPro" id="IPR020635">
    <property type="entry name" value="Tyr_kinase_cat_dom"/>
</dbReference>
<dbReference type="InterPro" id="IPR000719">
    <property type="entry name" value="Prot_kinase_dom"/>
</dbReference>
<accession>A0A0M3KIB2</accession>
<reference evidence="4 5" key="2">
    <citation type="submission" date="2018-11" db="EMBL/GenBank/DDBJ databases">
        <authorList>
            <consortium name="Pathogen Informatics"/>
        </authorList>
    </citation>
    <scope>NUCLEOTIDE SEQUENCE [LARGE SCALE GENOMIC DNA]</scope>
</reference>
<organism evidence="6">
    <name type="scientific">Anisakis simplex</name>
    <name type="common">Herring worm</name>
    <dbReference type="NCBI Taxonomy" id="6269"/>
    <lineage>
        <taxon>Eukaryota</taxon>
        <taxon>Metazoa</taxon>
        <taxon>Ecdysozoa</taxon>
        <taxon>Nematoda</taxon>
        <taxon>Chromadorea</taxon>
        <taxon>Rhabditida</taxon>
        <taxon>Spirurina</taxon>
        <taxon>Ascaridomorpha</taxon>
        <taxon>Ascaridoidea</taxon>
        <taxon>Anisakidae</taxon>
        <taxon>Anisakis</taxon>
        <taxon>Anisakis simplex complex</taxon>
    </lineage>
</organism>
<evidence type="ECO:0000313" key="4">
    <source>
        <dbReference type="EMBL" id="VDK74337.1"/>
    </source>
</evidence>
<dbReference type="GO" id="GO:0004713">
    <property type="term" value="F:protein tyrosine kinase activity"/>
    <property type="evidence" value="ECO:0007669"/>
    <property type="project" value="InterPro"/>
</dbReference>
<dbReference type="InterPro" id="IPR001245">
    <property type="entry name" value="Ser-Thr/Tyr_kinase_cat_dom"/>
</dbReference>
<evidence type="ECO:0000256" key="2">
    <source>
        <dbReference type="ARBA" id="ARBA00022840"/>
    </source>
</evidence>
<dbReference type="InterPro" id="IPR050198">
    <property type="entry name" value="Non-receptor_tyrosine_kinases"/>
</dbReference>
<name>A0A0M3KIB2_ANISI</name>
<sequence>MGPYSCGDLYRGKLTKGILNKDVTVAVETFRPETRMDPDSKIKFLRESNQMLALKHKNVIRLYGVCTQKLPILIVREFAPGGSLLDRIRNLEVALSLEDKQRYCRHIAYGMEYLSNERVHFPDLSHISRPL</sequence>
<protein>
    <submittedName>
        <fullName evidence="6">Protein kinase domain-containing protein</fullName>
    </submittedName>
</protein>
<dbReference type="PROSITE" id="PS50011">
    <property type="entry name" value="PROTEIN_KINASE_DOM"/>
    <property type="match status" value="1"/>
</dbReference>
<dbReference type="Proteomes" id="UP000267096">
    <property type="component" value="Unassembled WGS sequence"/>
</dbReference>
<dbReference type="GO" id="GO:0005524">
    <property type="term" value="F:ATP binding"/>
    <property type="evidence" value="ECO:0007669"/>
    <property type="project" value="UniProtKB-KW"/>
</dbReference>
<evidence type="ECO:0000256" key="1">
    <source>
        <dbReference type="ARBA" id="ARBA00022741"/>
    </source>
</evidence>
<dbReference type="SMART" id="SM00219">
    <property type="entry name" value="TyrKc"/>
    <property type="match status" value="1"/>
</dbReference>
<proteinExistence type="predicted"/>
<gene>
    <name evidence="4" type="ORF">ASIM_LOCUS20110</name>
</gene>